<reference evidence="3 4" key="1">
    <citation type="submission" date="2018-07" db="EMBL/GenBank/DDBJ databases">
        <title>Parabacteroides acidifaciens nov. sp., isolated from human feces.</title>
        <authorList>
            <person name="Wang Y.J."/>
        </authorList>
    </citation>
    <scope>NUCLEOTIDE SEQUENCE [LARGE SCALE GENOMIC DNA]</scope>
    <source>
        <strain evidence="3 4">426-9</strain>
    </source>
</reference>
<evidence type="ECO:0000313" key="4">
    <source>
        <dbReference type="Proteomes" id="UP000256321"/>
    </source>
</evidence>
<evidence type="ECO:0000313" key="5">
    <source>
        <dbReference type="Proteomes" id="UP000629596"/>
    </source>
</evidence>
<dbReference type="EMBL" id="QREV01000018">
    <property type="protein sequence ID" value="RDU49359.1"/>
    <property type="molecule type" value="Genomic_DNA"/>
</dbReference>
<dbReference type="Proteomes" id="UP000256321">
    <property type="component" value="Unassembled WGS sequence"/>
</dbReference>
<accession>A0A3D8HEG2</accession>
<gene>
    <name evidence="3" type="ORF">DWU89_09485</name>
    <name evidence="2" type="ORF">H8784_09265</name>
</gene>
<dbReference type="PANTHER" id="PTHR39639:SF1">
    <property type="entry name" value="DUF262 DOMAIN-CONTAINING PROTEIN"/>
    <property type="match status" value="1"/>
</dbReference>
<dbReference type="EMBL" id="JACRTI010000018">
    <property type="protein sequence ID" value="MBC8601905.1"/>
    <property type="molecule type" value="Genomic_DNA"/>
</dbReference>
<dbReference type="RefSeq" id="WP_115499406.1">
    <property type="nucleotide sequence ID" value="NZ_JACRTI010000018.1"/>
</dbReference>
<dbReference type="AlphaFoldDB" id="A0A3D8HEG2"/>
<dbReference type="Pfam" id="PF03235">
    <property type="entry name" value="GmrSD_N"/>
    <property type="match status" value="1"/>
</dbReference>
<keyword evidence="5" id="KW-1185">Reference proteome</keyword>
<feature type="domain" description="GmrSD restriction endonucleases N-terminal" evidence="1">
    <location>
        <begin position="62"/>
        <end position="199"/>
    </location>
</feature>
<dbReference type="Proteomes" id="UP000629596">
    <property type="component" value="Unassembled WGS sequence"/>
</dbReference>
<proteinExistence type="predicted"/>
<reference evidence="2 5" key="2">
    <citation type="submission" date="2020-08" db="EMBL/GenBank/DDBJ databases">
        <title>Genome public.</title>
        <authorList>
            <person name="Liu C."/>
            <person name="Sun Q."/>
        </authorList>
    </citation>
    <scope>NUCLEOTIDE SEQUENCE [LARGE SCALE GENOMIC DNA]</scope>
    <source>
        <strain evidence="2 5">426_9</strain>
    </source>
</reference>
<evidence type="ECO:0000259" key="1">
    <source>
        <dbReference type="Pfam" id="PF03235"/>
    </source>
</evidence>
<dbReference type="InterPro" id="IPR004919">
    <property type="entry name" value="GmrSD_N"/>
</dbReference>
<organism evidence="3 4">
    <name type="scientific">Parabacteroides acidifaciens</name>
    <dbReference type="NCBI Taxonomy" id="2290935"/>
    <lineage>
        <taxon>Bacteria</taxon>
        <taxon>Pseudomonadati</taxon>
        <taxon>Bacteroidota</taxon>
        <taxon>Bacteroidia</taxon>
        <taxon>Bacteroidales</taxon>
        <taxon>Tannerellaceae</taxon>
        <taxon>Parabacteroides</taxon>
    </lineage>
</organism>
<sequence length="385" mass="44934">MEDQEIKDNVSQLGEVSESFVDVENADLSINNDNSYTIYPNAEVRVEKAQFSILHLQTLCMKRKELVINPDFQRNDVWQQRQKSELIESILMGIPIPLMYLFEDKNGKKQVVDGRQRIGAILSFLEEGFKLNNLKILRQLNGAFFSDLDPKLQGVFEDYQLFFYIIQPPTPERVKYDIFDRVNRGGTSLNKQEMRNALYRGRCTNMIYNLSRSYEFLVATGGSINTARMKDQYIILRAIAFLMLHRGEFKNIPALQYRGDIDDFLARFMMYINDDAPEELIVKYENLFLQCMSVSYALLGENGFRFSGNGVRRPINMPLFEALTYLFSFIPKDIDYTWASKLLLDIEDVKDEFDNSRYFSGNIDSTTSVFFRFERMDNIISRVHL</sequence>
<evidence type="ECO:0000313" key="2">
    <source>
        <dbReference type="EMBL" id="MBC8601905.1"/>
    </source>
</evidence>
<protein>
    <submittedName>
        <fullName evidence="3">DUF262 domain-containing protein</fullName>
    </submittedName>
</protein>
<evidence type="ECO:0000313" key="3">
    <source>
        <dbReference type="EMBL" id="RDU49359.1"/>
    </source>
</evidence>
<dbReference type="PANTHER" id="PTHR39639">
    <property type="entry name" value="CHROMOSOME 16, WHOLE GENOME SHOTGUN SEQUENCE"/>
    <property type="match status" value="1"/>
</dbReference>
<comment type="caution">
    <text evidence="3">The sequence shown here is derived from an EMBL/GenBank/DDBJ whole genome shotgun (WGS) entry which is preliminary data.</text>
</comment>
<name>A0A3D8HEG2_9BACT</name>